<dbReference type="Proteomes" id="UP000276634">
    <property type="component" value="Unassembled WGS sequence"/>
</dbReference>
<name>A0A3N1Y7B9_9GAMM</name>
<evidence type="ECO:0000256" key="1">
    <source>
        <dbReference type="SAM" id="Phobius"/>
    </source>
</evidence>
<keyword evidence="1" id="KW-1133">Transmembrane helix</keyword>
<organism evidence="3 4">
    <name type="scientific">Inmirania thermothiophila</name>
    <dbReference type="NCBI Taxonomy" id="1750597"/>
    <lineage>
        <taxon>Bacteria</taxon>
        <taxon>Pseudomonadati</taxon>
        <taxon>Pseudomonadota</taxon>
        <taxon>Gammaproteobacteria</taxon>
        <taxon>Chromatiales</taxon>
        <taxon>Ectothiorhodospiraceae</taxon>
        <taxon>Inmirania</taxon>
    </lineage>
</organism>
<dbReference type="EMBL" id="RJVI01000001">
    <property type="protein sequence ID" value="ROR34719.1"/>
    <property type="molecule type" value="Genomic_DNA"/>
</dbReference>
<keyword evidence="2" id="KW-0732">Signal</keyword>
<feature type="signal peptide" evidence="2">
    <location>
        <begin position="1"/>
        <end position="32"/>
    </location>
</feature>
<sequence length="315" mass="31525">MNTPRNETLRRKTLSAAVAAGLLALASGGAQAANILFDPDAANIDAGASGPFASFDFGQAQVSAFQLSSALGFPNTATVSIGLGADDVVSPGDSFSEQVLFAIPSHTDWAGTNKADGWRVSGPSGSFDQLFVLADLTGSIASISPGTIGAGNPGDIGTADFTVNFTGTSISVVWTPDGNPFDASDNFVLATLGNITGGIDNANFNNGTASVNVDITAEFTSVMPGVWAMSDGTPFETLLATTPPTVILALADTSATFQGASANLGGDGAVGGGDDTLLLTIRNDQGTATIPAPAPLALLGAGLLALGAMARRRRG</sequence>
<proteinExistence type="predicted"/>
<accession>A0A3N1Y7B9</accession>
<feature type="chain" id="PRO_5018284349" evidence="2">
    <location>
        <begin position="33"/>
        <end position="315"/>
    </location>
</feature>
<keyword evidence="4" id="KW-1185">Reference proteome</keyword>
<evidence type="ECO:0000256" key="2">
    <source>
        <dbReference type="SAM" id="SignalP"/>
    </source>
</evidence>
<evidence type="ECO:0000313" key="3">
    <source>
        <dbReference type="EMBL" id="ROR34719.1"/>
    </source>
</evidence>
<gene>
    <name evidence="3" type="ORF">EDC57_0621</name>
</gene>
<evidence type="ECO:0000313" key="4">
    <source>
        <dbReference type="Proteomes" id="UP000276634"/>
    </source>
</evidence>
<reference evidence="3 4" key="1">
    <citation type="submission" date="2018-11" db="EMBL/GenBank/DDBJ databases">
        <title>Genomic Encyclopedia of Type Strains, Phase IV (KMG-IV): sequencing the most valuable type-strain genomes for metagenomic binning, comparative biology and taxonomic classification.</title>
        <authorList>
            <person name="Goeker M."/>
        </authorList>
    </citation>
    <scope>NUCLEOTIDE SEQUENCE [LARGE SCALE GENOMIC DNA]</scope>
    <source>
        <strain evidence="3 4">DSM 100275</strain>
    </source>
</reference>
<protein>
    <submittedName>
        <fullName evidence="3">Putative secreted protein with PEP-CTERM sorting signal</fullName>
    </submittedName>
</protein>
<dbReference type="RefSeq" id="WP_123400127.1">
    <property type="nucleotide sequence ID" value="NZ_RJVI01000001.1"/>
</dbReference>
<comment type="caution">
    <text evidence="3">The sequence shown here is derived from an EMBL/GenBank/DDBJ whole genome shotgun (WGS) entry which is preliminary data.</text>
</comment>
<keyword evidence="1" id="KW-0472">Membrane</keyword>
<dbReference type="AlphaFoldDB" id="A0A3N1Y7B9"/>
<feature type="transmembrane region" description="Helical" evidence="1">
    <location>
        <begin position="292"/>
        <end position="310"/>
    </location>
</feature>
<keyword evidence="1" id="KW-0812">Transmembrane</keyword>